<sequence>MRVMTLKMRSDAKNALRCSPANDVPDTATESVDDVADVDHASVATSATSVVTRHGIRIMHFRISGRIYPVSDYPKSGSVGNCPHLNHPKIRGF</sequence>
<organism evidence="2 3">
    <name type="scientific">Heligmosomoides polygyrus</name>
    <name type="common">Parasitic roundworm</name>
    <dbReference type="NCBI Taxonomy" id="6339"/>
    <lineage>
        <taxon>Eukaryota</taxon>
        <taxon>Metazoa</taxon>
        <taxon>Ecdysozoa</taxon>
        <taxon>Nematoda</taxon>
        <taxon>Chromadorea</taxon>
        <taxon>Rhabditida</taxon>
        <taxon>Rhabditina</taxon>
        <taxon>Rhabditomorpha</taxon>
        <taxon>Strongyloidea</taxon>
        <taxon>Heligmosomidae</taxon>
        <taxon>Heligmosomoides</taxon>
    </lineage>
</organism>
<name>A0A183G8B4_HELPZ</name>
<evidence type="ECO:0000313" key="3">
    <source>
        <dbReference type="WBParaSite" id="HPBE_0001809701-mRNA-1"/>
    </source>
</evidence>
<protein>
    <submittedName>
        <fullName evidence="3">DUF4278 domain-containing protein</fullName>
    </submittedName>
</protein>
<dbReference type="Proteomes" id="UP000050761">
    <property type="component" value="Unassembled WGS sequence"/>
</dbReference>
<evidence type="ECO:0000313" key="1">
    <source>
        <dbReference type="EMBL" id="VDP10638.1"/>
    </source>
</evidence>
<accession>A0A3P8BM33</accession>
<gene>
    <name evidence="1" type="ORF">HPBE_LOCUS18096</name>
</gene>
<keyword evidence="2" id="KW-1185">Reference proteome</keyword>
<accession>A0A183G8B4</accession>
<reference evidence="1 2" key="1">
    <citation type="submission" date="2018-11" db="EMBL/GenBank/DDBJ databases">
        <authorList>
            <consortium name="Pathogen Informatics"/>
        </authorList>
    </citation>
    <scope>NUCLEOTIDE SEQUENCE [LARGE SCALE GENOMIC DNA]</scope>
</reference>
<reference evidence="3" key="2">
    <citation type="submission" date="2019-09" db="UniProtKB">
        <authorList>
            <consortium name="WormBaseParasite"/>
        </authorList>
    </citation>
    <scope>IDENTIFICATION</scope>
</reference>
<dbReference type="WBParaSite" id="HPBE_0001809701-mRNA-1">
    <property type="protein sequence ID" value="HPBE_0001809701-mRNA-1"/>
    <property type="gene ID" value="HPBE_0001809701"/>
</dbReference>
<proteinExistence type="predicted"/>
<dbReference type="AlphaFoldDB" id="A0A183G8B4"/>
<evidence type="ECO:0000313" key="2">
    <source>
        <dbReference type="Proteomes" id="UP000050761"/>
    </source>
</evidence>
<dbReference type="EMBL" id="UZAH01030461">
    <property type="protein sequence ID" value="VDP10638.1"/>
    <property type="molecule type" value="Genomic_DNA"/>
</dbReference>